<keyword evidence="2" id="KW-1185">Reference proteome</keyword>
<dbReference type="InterPro" id="IPR018971">
    <property type="entry name" value="DUF1997"/>
</dbReference>
<dbReference type="Proteomes" id="UP001293593">
    <property type="component" value="Unassembled WGS sequence"/>
</dbReference>
<evidence type="ECO:0000313" key="1">
    <source>
        <dbReference type="EMBL" id="KAK4271967.1"/>
    </source>
</evidence>
<comment type="caution">
    <text evidence="1">The sequence shown here is derived from an EMBL/GenBank/DDBJ whole genome shotgun (WGS) entry which is preliminary data.</text>
</comment>
<protein>
    <submittedName>
        <fullName evidence="1">Uncharacterized protein</fullName>
    </submittedName>
</protein>
<accession>A0AAE1JPB1</accession>
<dbReference type="AlphaFoldDB" id="A0AAE1JPB1"/>
<name>A0AAE1JPB1_9FABA</name>
<dbReference type="PANTHER" id="PTHR34133">
    <property type="entry name" value="OS07G0633000 PROTEIN"/>
    <property type="match status" value="1"/>
</dbReference>
<dbReference type="EMBL" id="JAWXYG010000005">
    <property type="protein sequence ID" value="KAK4271967.1"/>
    <property type="molecule type" value="Genomic_DNA"/>
</dbReference>
<dbReference type="PANTHER" id="PTHR34133:SF8">
    <property type="entry name" value="OS07G0633000 PROTEIN"/>
    <property type="match status" value="1"/>
</dbReference>
<reference evidence="1" key="1">
    <citation type="submission" date="2023-10" db="EMBL/GenBank/DDBJ databases">
        <title>Chromosome-level genome of the transformable northern wattle, Acacia crassicarpa.</title>
        <authorList>
            <person name="Massaro I."/>
            <person name="Sinha N.R."/>
            <person name="Poethig S."/>
            <person name="Leichty A.R."/>
        </authorList>
    </citation>
    <scope>NUCLEOTIDE SEQUENCE</scope>
    <source>
        <strain evidence="1">Acra3RX</strain>
        <tissue evidence="1">Leaf</tissue>
    </source>
</reference>
<organism evidence="1 2">
    <name type="scientific">Acacia crassicarpa</name>
    <name type="common">northern wattle</name>
    <dbReference type="NCBI Taxonomy" id="499986"/>
    <lineage>
        <taxon>Eukaryota</taxon>
        <taxon>Viridiplantae</taxon>
        <taxon>Streptophyta</taxon>
        <taxon>Embryophyta</taxon>
        <taxon>Tracheophyta</taxon>
        <taxon>Spermatophyta</taxon>
        <taxon>Magnoliopsida</taxon>
        <taxon>eudicotyledons</taxon>
        <taxon>Gunneridae</taxon>
        <taxon>Pentapetalae</taxon>
        <taxon>rosids</taxon>
        <taxon>fabids</taxon>
        <taxon>Fabales</taxon>
        <taxon>Fabaceae</taxon>
        <taxon>Caesalpinioideae</taxon>
        <taxon>mimosoid clade</taxon>
        <taxon>Acacieae</taxon>
        <taxon>Acacia</taxon>
    </lineage>
</organism>
<gene>
    <name evidence="1" type="ORF">QN277_020581</name>
</gene>
<sequence>MKEAASISAMTNIVFPCQTYICYSRSVWAPEITTKTTTQVIRAQQGRERRRQKPFVSSSSSSSRHWVINNQKACTFTYNISDNVHLHHLPGVPASWFEEYMEDMDRVVGAIIPEKSSAVRLNQEEWRVKMEEMGALFLKVQPVIDVRVTAKSNGEDYPPHVPPHTPKLYQLHTTKWKLQGLHSDYVPPLFKLEASGTLYPQTRGARGCVIKNQLNADVTIVFPQLLSWVPQHVLDSIMLSILRTVVEDIRKGYTLRLVADYRSFQRTKLKTLE</sequence>
<dbReference type="Pfam" id="PF09366">
    <property type="entry name" value="DUF1997"/>
    <property type="match status" value="1"/>
</dbReference>
<proteinExistence type="predicted"/>
<evidence type="ECO:0000313" key="2">
    <source>
        <dbReference type="Proteomes" id="UP001293593"/>
    </source>
</evidence>